<feature type="compositionally biased region" description="Polar residues" evidence="5">
    <location>
        <begin position="291"/>
        <end position="302"/>
    </location>
</feature>
<feature type="transmembrane region" description="Helical" evidence="6">
    <location>
        <begin position="78"/>
        <end position="99"/>
    </location>
</feature>
<evidence type="ECO:0000256" key="2">
    <source>
        <dbReference type="ARBA" id="ARBA00022692"/>
    </source>
</evidence>
<feature type="region of interest" description="Disordered" evidence="5">
    <location>
        <begin position="250"/>
        <end position="302"/>
    </location>
</feature>
<feature type="transmembrane region" description="Helical" evidence="6">
    <location>
        <begin position="168"/>
        <end position="188"/>
    </location>
</feature>
<evidence type="ECO:0000256" key="5">
    <source>
        <dbReference type="SAM" id="MobiDB-lite"/>
    </source>
</evidence>
<dbReference type="EMBL" id="JABSTR010000010">
    <property type="protein sequence ID" value="KAH9380401.1"/>
    <property type="molecule type" value="Genomic_DNA"/>
</dbReference>
<dbReference type="OrthoDB" id="433512at2759"/>
<gene>
    <name evidence="7" type="ORF">HPB48_017604</name>
</gene>
<feature type="transmembrane region" description="Helical" evidence="6">
    <location>
        <begin position="106"/>
        <end position="126"/>
    </location>
</feature>
<comment type="caution">
    <text evidence="7">The sequence shown here is derived from an EMBL/GenBank/DDBJ whole genome shotgun (WGS) entry which is preliminary data.</text>
</comment>
<dbReference type="GO" id="GO:0016020">
    <property type="term" value="C:membrane"/>
    <property type="evidence" value="ECO:0007669"/>
    <property type="project" value="UniProtKB-SubCell"/>
</dbReference>
<comment type="subcellular location">
    <subcellularLocation>
        <location evidence="1">Membrane</location>
        <topology evidence="1">Multi-pass membrane protein</topology>
    </subcellularLocation>
</comment>
<feature type="transmembrane region" description="Helical" evidence="6">
    <location>
        <begin position="138"/>
        <end position="156"/>
    </location>
</feature>
<dbReference type="AlphaFoldDB" id="A0A9J6H025"/>
<feature type="compositionally biased region" description="Polar residues" evidence="5">
    <location>
        <begin position="259"/>
        <end position="271"/>
    </location>
</feature>
<keyword evidence="4 6" id="KW-0472">Membrane</keyword>
<evidence type="ECO:0000256" key="3">
    <source>
        <dbReference type="ARBA" id="ARBA00022989"/>
    </source>
</evidence>
<reference evidence="7 8" key="1">
    <citation type="journal article" date="2020" name="Cell">
        <title>Large-Scale Comparative Analyses of Tick Genomes Elucidate Their Genetic Diversity and Vector Capacities.</title>
        <authorList>
            <consortium name="Tick Genome and Microbiome Consortium (TIGMIC)"/>
            <person name="Jia N."/>
            <person name="Wang J."/>
            <person name="Shi W."/>
            <person name="Du L."/>
            <person name="Sun Y."/>
            <person name="Zhan W."/>
            <person name="Jiang J.F."/>
            <person name="Wang Q."/>
            <person name="Zhang B."/>
            <person name="Ji P."/>
            <person name="Bell-Sakyi L."/>
            <person name="Cui X.M."/>
            <person name="Yuan T.T."/>
            <person name="Jiang B.G."/>
            <person name="Yang W.F."/>
            <person name="Lam T.T."/>
            <person name="Chang Q.C."/>
            <person name="Ding S.J."/>
            <person name="Wang X.J."/>
            <person name="Zhu J.G."/>
            <person name="Ruan X.D."/>
            <person name="Zhao L."/>
            <person name="Wei J.T."/>
            <person name="Ye R.Z."/>
            <person name="Que T.C."/>
            <person name="Du C.H."/>
            <person name="Zhou Y.H."/>
            <person name="Cheng J.X."/>
            <person name="Dai P.F."/>
            <person name="Guo W.B."/>
            <person name="Han X.H."/>
            <person name="Huang E.J."/>
            <person name="Li L.F."/>
            <person name="Wei W."/>
            <person name="Gao Y.C."/>
            <person name="Liu J.Z."/>
            <person name="Shao H.Z."/>
            <person name="Wang X."/>
            <person name="Wang C.C."/>
            <person name="Yang T.C."/>
            <person name="Huo Q.B."/>
            <person name="Li W."/>
            <person name="Chen H.Y."/>
            <person name="Chen S.E."/>
            <person name="Zhou L.G."/>
            <person name="Ni X.B."/>
            <person name="Tian J.H."/>
            <person name="Sheng Y."/>
            <person name="Liu T."/>
            <person name="Pan Y.S."/>
            <person name="Xia L.Y."/>
            <person name="Li J."/>
            <person name="Zhao F."/>
            <person name="Cao W.C."/>
        </authorList>
    </citation>
    <scope>NUCLEOTIDE SEQUENCE [LARGE SCALE GENOMIC DNA]</scope>
    <source>
        <strain evidence="7">HaeL-2018</strain>
    </source>
</reference>
<proteinExistence type="predicted"/>
<organism evidence="7 8">
    <name type="scientific">Haemaphysalis longicornis</name>
    <name type="common">Bush tick</name>
    <dbReference type="NCBI Taxonomy" id="44386"/>
    <lineage>
        <taxon>Eukaryota</taxon>
        <taxon>Metazoa</taxon>
        <taxon>Ecdysozoa</taxon>
        <taxon>Arthropoda</taxon>
        <taxon>Chelicerata</taxon>
        <taxon>Arachnida</taxon>
        <taxon>Acari</taxon>
        <taxon>Parasitiformes</taxon>
        <taxon>Ixodida</taxon>
        <taxon>Ixodoidea</taxon>
        <taxon>Ixodidae</taxon>
        <taxon>Haemaphysalinae</taxon>
        <taxon>Haemaphysalis</taxon>
    </lineage>
</organism>
<dbReference type="PANTHER" id="PTHR24064">
    <property type="entry name" value="SOLUTE CARRIER FAMILY 22 MEMBER"/>
    <property type="match status" value="1"/>
</dbReference>
<keyword evidence="8" id="KW-1185">Reference proteome</keyword>
<feature type="transmembrane region" description="Helical" evidence="6">
    <location>
        <begin position="194"/>
        <end position="215"/>
    </location>
</feature>
<accession>A0A9J6H025</accession>
<dbReference type="Gene3D" id="1.20.1250.20">
    <property type="entry name" value="MFS general substrate transporter like domains"/>
    <property type="match status" value="1"/>
</dbReference>
<evidence type="ECO:0000256" key="4">
    <source>
        <dbReference type="ARBA" id="ARBA00023136"/>
    </source>
</evidence>
<dbReference type="VEuPathDB" id="VectorBase:HLOH_060715"/>
<evidence type="ECO:0000256" key="1">
    <source>
        <dbReference type="ARBA" id="ARBA00004141"/>
    </source>
</evidence>
<sequence>MLDGAKLNRFALANTACLMGKLRELVNNTDRESISHNEEEVLRECSLQRRLLIMIAAHFSLTFTLYTVIFSVPQDKAALRSVTFVALLLVYGLVHVLITRMPLVRVIRICVLMLGVFQCLVSAALGSQPAMVVECLTALSRAFATVGIFVSIVYVLELFPTAVRGTAISWTLAGGRVGAVCASVVFVLRKDGRGDVAFFLSGCALFWSLLGLGYLPRATSVECAKTEARQRSNQRQNLIDHMKRTLELSEAERRARMSSPRNASRQPSIPNTPVPRLSTPRRNSGRKENSVQRSVSVESMRK</sequence>
<protein>
    <submittedName>
        <fullName evidence="7">Uncharacterized protein</fullName>
    </submittedName>
</protein>
<dbReference type="SUPFAM" id="SSF103473">
    <property type="entry name" value="MFS general substrate transporter"/>
    <property type="match status" value="1"/>
</dbReference>
<keyword evidence="3 6" id="KW-1133">Transmembrane helix</keyword>
<keyword evidence="2 6" id="KW-0812">Transmembrane</keyword>
<feature type="transmembrane region" description="Helical" evidence="6">
    <location>
        <begin position="51"/>
        <end position="72"/>
    </location>
</feature>
<evidence type="ECO:0000256" key="6">
    <source>
        <dbReference type="SAM" id="Phobius"/>
    </source>
</evidence>
<dbReference type="InterPro" id="IPR036259">
    <property type="entry name" value="MFS_trans_sf"/>
</dbReference>
<name>A0A9J6H025_HAELO</name>
<evidence type="ECO:0000313" key="8">
    <source>
        <dbReference type="Proteomes" id="UP000821853"/>
    </source>
</evidence>
<evidence type="ECO:0000313" key="7">
    <source>
        <dbReference type="EMBL" id="KAH9380401.1"/>
    </source>
</evidence>
<dbReference type="Proteomes" id="UP000821853">
    <property type="component" value="Chromosome 8"/>
</dbReference>